<dbReference type="FunFam" id="3.30.160.20:FF:000024">
    <property type="entry name" value="double-stranded RNA-binding protein Staufen homolog 1 isoform X1"/>
    <property type="match status" value="1"/>
</dbReference>
<evidence type="ECO:0000259" key="16">
    <source>
        <dbReference type="PROSITE" id="PS50137"/>
    </source>
</evidence>
<keyword evidence="18" id="KW-1185">Reference proteome</keyword>
<evidence type="ECO:0000313" key="17">
    <source>
        <dbReference type="EMBL" id="NXV10703.1"/>
    </source>
</evidence>
<feature type="compositionally biased region" description="Basic and acidic residues" evidence="15">
    <location>
        <begin position="194"/>
        <end position="205"/>
    </location>
</feature>
<accession>A0A7L3R5M5</accession>
<dbReference type="InterPro" id="IPR014720">
    <property type="entry name" value="dsRBD_dom"/>
</dbReference>
<dbReference type="FunFam" id="3.30.160.20:FF:000013">
    <property type="entry name" value="double-stranded RNA-binding protein Staufen homolog 2 isoform X3"/>
    <property type="match status" value="1"/>
</dbReference>
<evidence type="ECO:0000256" key="9">
    <source>
        <dbReference type="ARBA" id="ARBA00022824"/>
    </source>
</evidence>
<dbReference type="GO" id="GO:0005874">
    <property type="term" value="C:microtubule"/>
    <property type="evidence" value="ECO:0007669"/>
    <property type="project" value="UniProtKB-KW"/>
</dbReference>
<keyword evidence="5" id="KW-0963">Cytoplasm</keyword>
<evidence type="ECO:0000256" key="13">
    <source>
        <dbReference type="ARBA" id="ARBA00060168"/>
    </source>
</evidence>
<dbReference type="GO" id="GO:0098964">
    <property type="term" value="P:anterograde dendritic transport of messenger ribonucleoprotein complex"/>
    <property type="evidence" value="ECO:0007669"/>
    <property type="project" value="TreeGrafter"/>
</dbReference>
<dbReference type="Pfam" id="PF16482">
    <property type="entry name" value="Staufen_C"/>
    <property type="match status" value="1"/>
</dbReference>
<dbReference type="CDD" id="cd19886">
    <property type="entry name" value="DSRM_STAU2_rpt4"/>
    <property type="match status" value="1"/>
</dbReference>
<dbReference type="FunFam" id="3.30.160.20:FF:000007">
    <property type="entry name" value="Double-stranded RNA-binding protein Staufen homolog 1"/>
    <property type="match status" value="1"/>
</dbReference>
<dbReference type="FunFam" id="3.30.160.20:FF:000057">
    <property type="entry name" value="Double-stranded RNA-binding protein Staufen homolog 2"/>
    <property type="match status" value="1"/>
</dbReference>
<evidence type="ECO:0000256" key="4">
    <source>
        <dbReference type="ARBA" id="ARBA00022448"/>
    </source>
</evidence>
<dbReference type="CDD" id="cd19884">
    <property type="entry name" value="DSRM_STAU2_rpt3"/>
    <property type="match status" value="1"/>
</dbReference>
<protein>
    <recommendedName>
        <fullName evidence="12">Double-stranded RNA-binding protein Staufen homolog 2</fullName>
    </recommendedName>
</protein>
<evidence type="ECO:0000256" key="1">
    <source>
        <dbReference type="ARBA" id="ARBA00004240"/>
    </source>
</evidence>
<feature type="region of interest" description="Disordered" evidence="15">
    <location>
        <begin position="532"/>
        <end position="570"/>
    </location>
</feature>
<gene>
    <name evidence="17" type="primary">Stau2</name>
    <name evidence="17" type="ORF">CEPGRY_R06619</name>
</gene>
<evidence type="ECO:0000256" key="3">
    <source>
        <dbReference type="ARBA" id="ARBA00004604"/>
    </source>
</evidence>
<feature type="domain" description="DRBM" evidence="16">
    <location>
        <begin position="307"/>
        <end position="375"/>
    </location>
</feature>
<feature type="region of interest" description="Disordered" evidence="15">
    <location>
        <begin position="68"/>
        <end position="94"/>
    </location>
</feature>
<evidence type="ECO:0000256" key="11">
    <source>
        <dbReference type="ARBA" id="ARBA00023242"/>
    </source>
</evidence>
<keyword evidence="6" id="KW-0597">Phosphoprotein</keyword>
<dbReference type="InterPro" id="IPR044474">
    <property type="entry name" value="STAU2_DSRM_4"/>
</dbReference>
<comment type="function">
    <text evidence="13">RNA-binding protein required for the microtubule-dependent transport of neuronal RNA from the cell body to the dendrite. As protein synthesis occurs within the dendrite, the localization of specific mRNAs to dendrites may be a prerequisite for neurite outgrowth and plasticity at sites distant from the cell body.</text>
</comment>
<evidence type="ECO:0000256" key="10">
    <source>
        <dbReference type="ARBA" id="ARBA00022884"/>
    </source>
</evidence>
<dbReference type="GO" id="GO:0035418">
    <property type="term" value="P:protein localization to synapse"/>
    <property type="evidence" value="ECO:0007669"/>
    <property type="project" value="TreeGrafter"/>
</dbReference>
<dbReference type="EMBL" id="VZUD01000001">
    <property type="protein sequence ID" value="NXV10703.1"/>
    <property type="molecule type" value="Genomic_DNA"/>
</dbReference>
<evidence type="ECO:0000256" key="15">
    <source>
        <dbReference type="SAM" id="MobiDB-lite"/>
    </source>
</evidence>
<dbReference type="InterPro" id="IPR044464">
    <property type="entry name" value="STAU2_DSRM_2"/>
</dbReference>
<feature type="compositionally biased region" description="Basic and acidic residues" evidence="15">
    <location>
        <begin position="535"/>
        <end position="551"/>
    </location>
</feature>
<keyword evidence="9" id="KW-0256">Endoplasmic reticulum</keyword>
<dbReference type="InterPro" id="IPR044473">
    <property type="entry name" value="STAU2_DSRM_3"/>
</dbReference>
<dbReference type="SUPFAM" id="SSF54768">
    <property type="entry name" value="dsRNA-binding domain-like"/>
    <property type="match status" value="4"/>
</dbReference>
<feature type="domain" description="DRBM" evidence="16">
    <location>
        <begin position="8"/>
        <end position="75"/>
    </location>
</feature>
<dbReference type="GO" id="GO:0005730">
    <property type="term" value="C:nucleolus"/>
    <property type="evidence" value="ECO:0007669"/>
    <property type="project" value="UniProtKB-SubCell"/>
</dbReference>
<evidence type="ECO:0000256" key="7">
    <source>
        <dbReference type="ARBA" id="ARBA00022701"/>
    </source>
</evidence>
<evidence type="ECO:0000256" key="14">
    <source>
        <dbReference type="PROSITE-ProRule" id="PRU00266"/>
    </source>
</evidence>
<dbReference type="GO" id="GO:0005783">
    <property type="term" value="C:endoplasmic reticulum"/>
    <property type="evidence" value="ECO:0007669"/>
    <property type="project" value="UniProtKB-SubCell"/>
</dbReference>
<dbReference type="PROSITE" id="PS50137">
    <property type="entry name" value="DS_RBD"/>
    <property type="match status" value="4"/>
</dbReference>
<dbReference type="AlphaFoldDB" id="A0A7L3R5M5"/>
<evidence type="ECO:0000256" key="8">
    <source>
        <dbReference type="ARBA" id="ARBA00022737"/>
    </source>
</evidence>
<dbReference type="GO" id="GO:0043025">
    <property type="term" value="C:neuronal cell body"/>
    <property type="evidence" value="ECO:0007669"/>
    <property type="project" value="TreeGrafter"/>
</dbReference>
<dbReference type="GO" id="GO:0003729">
    <property type="term" value="F:mRNA binding"/>
    <property type="evidence" value="ECO:0007669"/>
    <property type="project" value="TreeGrafter"/>
</dbReference>
<dbReference type="SMART" id="SM00358">
    <property type="entry name" value="DSRM"/>
    <property type="match status" value="4"/>
</dbReference>
<evidence type="ECO:0000313" key="18">
    <source>
        <dbReference type="Proteomes" id="UP000578766"/>
    </source>
</evidence>
<dbReference type="Gene3D" id="6.10.250.1360">
    <property type="match status" value="1"/>
</dbReference>
<dbReference type="Proteomes" id="UP000578766">
    <property type="component" value="Unassembled WGS sequence"/>
</dbReference>
<dbReference type="PANTHER" id="PTHR46054:SF1">
    <property type="entry name" value="DOUBLE-STRANDED RNA-BINDING PROTEIN STAUFEN HOMOLOG 2"/>
    <property type="match status" value="1"/>
</dbReference>
<dbReference type="Pfam" id="PF00035">
    <property type="entry name" value="dsrm"/>
    <property type="match status" value="4"/>
</dbReference>
<feature type="domain" description="DRBM" evidence="16">
    <location>
        <begin position="95"/>
        <end position="181"/>
    </location>
</feature>
<evidence type="ECO:0000256" key="6">
    <source>
        <dbReference type="ARBA" id="ARBA00022553"/>
    </source>
</evidence>
<name>A0A7L3R5M5_CEPGR</name>
<dbReference type="GO" id="GO:0003725">
    <property type="term" value="F:double-stranded RNA binding"/>
    <property type="evidence" value="ECO:0007669"/>
    <property type="project" value="TreeGrafter"/>
</dbReference>
<feature type="domain" description="DRBM" evidence="16">
    <location>
        <begin position="207"/>
        <end position="274"/>
    </location>
</feature>
<feature type="region of interest" description="Disordered" evidence="15">
    <location>
        <begin position="179"/>
        <end position="205"/>
    </location>
</feature>
<dbReference type="GO" id="GO:0007281">
    <property type="term" value="P:germ cell development"/>
    <property type="evidence" value="ECO:0007669"/>
    <property type="project" value="TreeGrafter"/>
</dbReference>
<sequence length="570" mass="62724">MANPKEKTPMCLVNELARFNRIQPQYKLLNERGPAHAKMFTVQLTLGEQTWEAEGSSIKKAQHAAASKALNETTLPKPTPRPPKNNVNNNPGSITPTVELNGLAMKRGEPAIYRPLDPKPIPNYRANYNFRGMYNQRYHCPVPKIFYVQLTVGNSEFFGEGKTRQAARHNAAMKALQALQNEPIPEKLPQNGEAGKESEEDKDANKSEISVVFEIALKRNIPVSFEVIKESGPPHMKSFVTRVTVGEFTAEGEGNSKKLSKKRAAIAVLQELKKLPPLPVIEKPKLYFKKRPKTILKTGPEYGQGMNPISRLAQIQQAKKEKEPEYVLLSERGMPRRREFVMQVKVGNEITTGTGPNKKIAKRNAAEAMLLQLGYKASTPLQDQPEKLGENKSWNGQNVGFPEPTSNTPKGILHLSPDVYQEMEASRNKSAPGTTVSYLSPKEMSQTSSSFFSISPTTNSTATIARELLMNGTSPTAEAIGLKGISPASPCSAVQPSKQLEYLARIQGFQAALSALKQFSEQGLDPVEGAMKVENGSHEKQVKHLGEKADNKQTNSGTIAQDCKDSKAVV</sequence>
<comment type="subcellular location">
    <subcellularLocation>
        <location evidence="2">Cytoplasm</location>
    </subcellularLocation>
    <subcellularLocation>
        <location evidence="1">Endoplasmic reticulum</location>
    </subcellularLocation>
    <subcellularLocation>
        <location evidence="3">Nucleus</location>
        <location evidence="3">Nucleolus</location>
    </subcellularLocation>
</comment>
<dbReference type="CDD" id="cd19882">
    <property type="entry name" value="DSRM_STAU2_rpt2"/>
    <property type="match status" value="1"/>
</dbReference>
<dbReference type="InterPro" id="IPR051740">
    <property type="entry name" value="DRBM-containing_protein"/>
</dbReference>
<evidence type="ECO:0000256" key="5">
    <source>
        <dbReference type="ARBA" id="ARBA00022490"/>
    </source>
</evidence>
<feature type="non-terminal residue" evidence="17">
    <location>
        <position position="1"/>
    </location>
</feature>
<dbReference type="PANTHER" id="PTHR46054">
    <property type="entry name" value="MATERNAL EFFECT PROTEIN STAUFEN"/>
    <property type="match status" value="1"/>
</dbReference>
<evidence type="ECO:0000256" key="12">
    <source>
        <dbReference type="ARBA" id="ARBA00024122"/>
    </source>
</evidence>
<reference evidence="17 18" key="1">
    <citation type="submission" date="2019-09" db="EMBL/GenBank/DDBJ databases">
        <title>Bird 10,000 Genomes (B10K) Project - Family phase.</title>
        <authorList>
            <person name="Zhang G."/>
        </authorList>
    </citation>
    <scope>NUCLEOTIDE SEQUENCE [LARGE SCALE GENOMIC DNA]</scope>
    <source>
        <strain evidence="17">OUT-0020</strain>
        <tissue evidence="17">Liver</tissue>
    </source>
</reference>
<feature type="non-terminal residue" evidence="17">
    <location>
        <position position="570"/>
    </location>
</feature>
<organism evidence="17 18">
    <name type="scientific">Cepphus grylle</name>
    <name type="common">Black guillemot</name>
    <name type="synonym">Alca grylle</name>
    <dbReference type="NCBI Taxonomy" id="28697"/>
    <lineage>
        <taxon>Eukaryota</taxon>
        <taxon>Metazoa</taxon>
        <taxon>Chordata</taxon>
        <taxon>Craniata</taxon>
        <taxon>Vertebrata</taxon>
        <taxon>Euteleostomi</taxon>
        <taxon>Archelosauria</taxon>
        <taxon>Archosauria</taxon>
        <taxon>Dinosauria</taxon>
        <taxon>Saurischia</taxon>
        <taxon>Theropoda</taxon>
        <taxon>Coelurosauria</taxon>
        <taxon>Aves</taxon>
        <taxon>Neognathae</taxon>
        <taxon>Neoaves</taxon>
        <taxon>Charadriiformes</taxon>
        <taxon>Alcidae</taxon>
        <taxon>Cepphus</taxon>
    </lineage>
</organism>
<dbReference type="InterPro" id="IPR032478">
    <property type="entry name" value="Staufen_C"/>
</dbReference>
<keyword evidence="8" id="KW-0677">Repeat</keyword>
<evidence type="ECO:0000256" key="2">
    <source>
        <dbReference type="ARBA" id="ARBA00004496"/>
    </source>
</evidence>
<keyword evidence="10 14" id="KW-0694">RNA-binding</keyword>
<dbReference type="Gene3D" id="3.30.160.20">
    <property type="match status" value="4"/>
</dbReference>
<keyword evidence="7" id="KW-0493">Microtubule</keyword>
<dbReference type="InterPro" id="IPR044476">
    <property type="entry name" value="STAU2_DSRM_1"/>
</dbReference>
<dbReference type="CDD" id="cd19880">
    <property type="entry name" value="DSRM_STAU2_rpt1"/>
    <property type="match status" value="1"/>
</dbReference>
<keyword evidence="4" id="KW-0813">Transport</keyword>
<dbReference type="GO" id="GO:0032839">
    <property type="term" value="C:dendrite cytoplasm"/>
    <property type="evidence" value="ECO:0007669"/>
    <property type="project" value="GOC"/>
</dbReference>
<proteinExistence type="predicted"/>
<dbReference type="GO" id="GO:0005886">
    <property type="term" value="C:plasma membrane"/>
    <property type="evidence" value="ECO:0007669"/>
    <property type="project" value="TreeGrafter"/>
</dbReference>
<dbReference type="GO" id="GO:0010494">
    <property type="term" value="C:cytoplasmic stress granule"/>
    <property type="evidence" value="ECO:0007669"/>
    <property type="project" value="TreeGrafter"/>
</dbReference>
<dbReference type="GO" id="GO:0008298">
    <property type="term" value="P:intracellular mRNA localization"/>
    <property type="evidence" value="ECO:0007669"/>
    <property type="project" value="TreeGrafter"/>
</dbReference>
<comment type="caution">
    <text evidence="17">The sequence shown here is derived from an EMBL/GenBank/DDBJ whole genome shotgun (WGS) entry which is preliminary data.</text>
</comment>
<keyword evidence="11" id="KW-0539">Nucleus</keyword>